<dbReference type="EMBL" id="KN833706">
    <property type="protein sequence ID" value="KIK25706.1"/>
    <property type="molecule type" value="Genomic_DNA"/>
</dbReference>
<accession>A0A0C9Z8R5</accession>
<evidence type="ECO:0000313" key="3">
    <source>
        <dbReference type="Proteomes" id="UP000054018"/>
    </source>
</evidence>
<dbReference type="Proteomes" id="UP000054018">
    <property type="component" value="Unassembled WGS sequence"/>
</dbReference>
<evidence type="ECO:0000256" key="1">
    <source>
        <dbReference type="SAM" id="MobiDB-lite"/>
    </source>
</evidence>
<keyword evidence="3" id="KW-1185">Reference proteome</keyword>
<reference evidence="3" key="2">
    <citation type="submission" date="2015-01" db="EMBL/GenBank/DDBJ databases">
        <title>Evolutionary Origins and Diversification of the Mycorrhizal Mutualists.</title>
        <authorList>
            <consortium name="DOE Joint Genome Institute"/>
            <consortium name="Mycorrhizal Genomics Consortium"/>
            <person name="Kohler A."/>
            <person name="Kuo A."/>
            <person name="Nagy L.G."/>
            <person name="Floudas D."/>
            <person name="Copeland A."/>
            <person name="Barry K.W."/>
            <person name="Cichocki N."/>
            <person name="Veneault-Fourrey C."/>
            <person name="LaButti K."/>
            <person name="Lindquist E.A."/>
            <person name="Lipzen A."/>
            <person name="Lundell T."/>
            <person name="Morin E."/>
            <person name="Murat C."/>
            <person name="Riley R."/>
            <person name="Ohm R."/>
            <person name="Sun H."/>
            <person name="Tunlid A."/>
            <person name="Henrissat B."/>
            <person name="Grigoriev I.V."/>
            <person name="Hibbett D.S."/>
            <person name="Martin F."/>
        </authorList>
    </citation>
    <scope>NUCLEOTIDE SEQUENCE [LARGE SCALE GENOMIC DNA]</scope>
    <source>
        <strain evidence="3">441</strain>
    </source>
</reference>
<feature type="region of interest" description="Disordered" evidence="1">
    <location>
        <begin position="41"/>
        <end position="63"/>
    </location>
</feature>
<protein>
    <submittedName>
        <fullName evidence="2">Uncharacterized protein</fullName>
    </submittedName>
</protein>
<name>A0A0C9Z8R5_9AGAM</name>
<evidence type="ECO:0000313" key="2">
    <source>
        <dbReference type="EMBL" id="KIK25706.1"/>
    </source>
</evidence>
<proteinExistence type="predicted"/>
<organism evidence="2 3">
    <name type="scientific">Pisolithus microcarpus 441</name>
    <dbReference type="NCBI Taxonomy" id="765257"/>
    <lineage>
        <taxon>Eukaryota</taxon>
        <taxon>Fungi</taxon>
        <taxon>Dikarya</taxon>
        <taxon>Basidiomycota</taxon>
        <taxon>Agaricomycotina</taxon>
        <taxon>Agaricomycetes</taxon>
        <taxon>Agaricomycetidae</taxon>
        <taxon>Boletales</taxon>
        <taxon>Sclerodermatineae</taxon>
        <taxon>Pisolithaceae</taxon>
        <taxon>Pisolithus</taxon>
    </lineage>
</organism>
<feature type="compositionally biased region" description="Basic and acidic residues" evidence="1">
    <location>
        <begin position="54"/>
        <end position="63"/>
    </location>
</feature>
<sequence>MEIVSILVPSFECALNHFFRFQGFRDLSRWFLRRHALARKKNPPLPQASPTSVRAERAVSLEP</sequence>
<dbReference type="HOGENOM" id="CLU_2886695_0_0_1"/>
<dbReference type="AlphaFoldDB" id="A0A0C9Z8R5"/>
<reference evidence="2 3" key="1">
    <citation type="submission" date="2014-04" db="EMBL/GenBank/DDBJ databases">
        <authorList>
            <consortium name="DOE Joint Genome Institute"/>
            <person name="Kuo A."/>
            <person name="Kohler A."/>
            <person name="Costa M.D."/>
            <person name="Nagy L.G."/>
            <person name="Floudas D."/>
            <person name="Copeland A."/>
            <person name="Barry K.W."/>
            <person name="Cichocki N."/>
            <person name="Veneault-Fourrey C."/>
            <person name="LaButti K."/>
            <person name="Lindquist E.A."/>
            <person name="Lipzen A."/>
            <person name="Lundell T."/>
            <person name="Morin E."/>
            <person name="Murat C."/>
            <person name="Sun H."/>
            <person name="Tunlid A."/>
            <person name="Henrissat B."/>
            <person name="Grigoriev I.V."/>
            <person name="Hibbett D.S."/>
            <person name="Martin F."/>
            <person name="Nordberg H.P."/>
            <person name="Cantor M.N."/>
            <person name="Hua S.X."/>
        </authorList>
    </citation>
    <scope>NUCLEOTIDE SEQUENCE [LARGE SCALE GENOMIC DNA]</scope>
    <source>
        <strain evidence="2 3">441</strain>
    </source>
</reference>
<gene>
    <name evidence="2" type="ORF">PISMIDRAFT_677023</name>
</gene>